<dbReference type="GO" id="GO:0006235">
    <property type="term" value="P:dTTP biosynthetic process"/>
    <property type="evidence" value="ECO:0007669"/>
    <property type="project" value="UniProtKB-UniRule"/>
</dbReference>
<keyword evidence="8 11" id="KW-0067">ATP-binding</keyword>
<dbReference type="FunFam" id="3.40.50.300:FF:000225">
    <property type="entry name" value="Thymidylate kinase"/>
    <property type="match status" value="1"/>
</dbReference>
<comment type="caution">
    <text evidence="13">The sequence shown here is derived from an EMBL/GenBank/DDBJ whole genome shotgun (WGS) entry which is preliminary data.</text>
</comment>
<dbReference type="EMBL" id="JAUNQW010000013">
    <property type="protein sequence ID" value="MDO5457501.1"/>
    <property type="molecule type" value="Genomic_DNA"/>
</dbReference>
<keyword evidence="7 11" id="KW-0418">Kinase</keyword>
<comment type="similarity">
    <text evidence="1 11">Belongs to the thymidylate kinase family.</text>
</comment>
<dbReference type="GO" id="GO:0005829">
    <property type="term" value="C:cytosol"/>
    <property type="evidence" value="ECO:0007669"/>
    <property type="project" value="TreeGrafter"/>
</dbReference>
<dbReference type="GO" id="GO:0004798">
    <property type="term" value="F:dTMP kinase activity"/>
    <property type="evidence" value="ECO:0007669"/>
    <property type="project" value="UniProtKB-UniRule"/>
</dbReference>
<evidence type="ECO:0000256" key="10">
    <source>
        <dbReference type="ARBA" id="ARBA00057735"/>
    </source>
</evidence>
<dbReference type="InterPro" id="IPR018095">
    <property type="entry name" value="Thymidylate_kin_CS"/>
</dbReference>
<sequence length="217" mass="24885">MLGRFISFEGPDGSGKTSVLEQILPEIRKWTDKNVILTREPGGSEIAESVRHIILKPENTAMDSRTEALLYAASRRQHLAERVLPALNRGDWVITDRYVDSSIAYQGVARGIGIEEVYEMNQFATEGLMPELTLYLDVRAEVGLSRIERNRHVDEINRLDKEKLEFHQQVRQGYLQVLERFPERIVKINAENDIDTVSKECLEAILNHIRKEEETGL</sequence>
<dbReference type="GO" id="GO:0005524">
    <property type="term" value="F:ATP binding"/>
    <property type="evidence" value="ECO:0007669"/>
    <property type="project" value="UniProtKB-UniRule"/>
</dbReference>
<dbReference type="PANTHER" id="PTHR10344">
    <property type="entry name" value="THYMIDYLATE KINASE"/>
    <property type="match status" value="1"/>
</dbReference>
<dbReference type="Pfam" id="PF02223">
    <property type="entry name" value="Thymidylate_kin"/>
    <property type="match status" value="1"/>
</dbReference>
<evidence type="ECO:0000256" key="3">
    <source>
        <dbReference type="ARBA" id="ARBA00017144"/>
    </source>
</evidence>
<evidence type="ECO:0000256" key="2">
    <source>
        <dbReference type="ARBA" id="ARBA00012980"/>
    </source>
</evidence>
<evidence type="ECO:0000256" key="8">
    <source>
        <dbReference type="ARBA" id="ARBA00022840"/>
    </source>
</evidence>
<gene>
    <name evidence="11 13" type="primary">tmk</name>
    <name evidence="13" type="ORF">Q4F26_04070</name>
</gene>
<dbReference type="EC" id="2.7.4.9" evidence="2 11"/>
<evidence type="ECO:0000256" key="1">
    <source>
        <dbReference type="ARBA" id="ARBA00009776"/>
    </source>
</evidence>
<dbReference type="PROSITE" id="PS01331">
    <property type="entry name" value="THYMIDYLATE_KINASE"/>
    <property type="match status" value="1"/>
</dbReference>
<organism evidence="13 14">
    <name type="scientific">Atopococcus tabaci</name>
    <dbReference type="NCBI Taxonomy" id="269774"/>
    <lineage>
        <taxon>Bacteria</taxon>
        <taxon>Bacillati</taxon>
        <taxon>Bacillota</taxon>
        <taxon>Bacilli</taxon>
        <taxon>Lactobacillales</taxon>
        <taxon>Carnobacteriaceae</taxon>
        <taxon>Atopococcus</taxon>
    </lineage>
</organism>
<dbReference type="CDD" id="cd01672">
    <property type="entry name" value="TMPK"/>
    <property type="match status" value="1"/>
</dbReference>
<protein>
    <recommendedName>
        <fullName evidence="3 11">Thymidylate kinase</fullName>
        <ecNumber evidence="2 11">2.7.4.9</ecNumber>
    </recommendedName>
    <alternativeName>
        <fullName evidence="11">dTMP kinase</fullName>
    </alternativeName>
</protein>
<dbReference type="AlphaFoldDB" id="A0AA43ZS44"/>
<dbReference type="SUPFAM" id="SSF52540">
    <property type="entry name" value="P-loop containing nucleoside triphosphate hydrolases"/>
    <property type="match status" value="1"/>
</dbReference>
<evidence type="ECO:0000313" key="13">
    <source>
        <dbReference type="EMBL" id="MDO5457501.1"/>
    </source>
</evidence>
<keyword evidence="14" id="KW-1185">Reference proteome</keyword>
<accession>A0AA43ZS44</accession>
<dbReference type="GO" id="GO:0006233">
    <property type="term" value="P:dTDP biosynthetic process"/>
    <property type="evidence" value="ECO:0007669"/>
    <property type="project" value="InterPro"/>
</dbReference>
<dbReference type="NCBIfam" id="TIGR00041">
    <property type="entry name" value="DTMP_kinase"/>
    <property type="match status" value="1"/>
</dbReference>
<dbReference type="HAMAP" id="MF_00165">
    <property type="entry name" value="Thymidylate_kinase"/>
    <property type="match status" value="1"/>
</dbReference>
<feature type="domain" description="Thymidylate kinase-like" evidence="12">
    <location>
        <begin position="8"/>
        <end position="200"/>
    </location>
</feature>
<evidence type="ECO:0000256" key="5">
    <source>
        <dbReference type="ARBA" id="ARBA00022727"/>
    </source>
</evidence>
<evidence type="ECO:0000256" key="4">
    <source>
        <dbReference type="ARBA" id="ARBA00022679"/>
    </source>
</evidence>
<comment type="function">
    <text evidence="10 11">Phosphorylation of dTMP to form dTDP in both de novo and salvage pathways of dTTP synthesis.</text>
</comment>
<dbReference type="Gene3D" id="3.40.50.300">
    <property type="entry name" value="P-loop containing nucleotide triphosphate hydrolases"/>
    <property type="match status" value="1"/>
</dbReference>
<keyword evidence="5 11" id="KW-0545">Nucleotide biosynthesis</keyword>
<name>A0AA43ZS44_9LACT</name>
<dbReference type="InterPro" id="IPR018094">
    <property type="entry name" value="Thymidylate_kinase"/>
</dbReference>
<proteinExistence type="inferred from homology"/>
<keyword evidence="4 11" id="KW-0808">Transferase</keyword>
<evidence type="ECO:0000256" key="11">
    <source>
        <dbReference type="HAMAP-Rule" id="MF_00165"/>
    </source>
</evidence>
<reference evidence="13" key="1">
    <citation type="submission" date="2023-07" db="EMBL/GenBank/DDBJ databases">
        <title>Between Cages and Wild: Unraveling the Impact of Captivity on Animal Microbiomes and Antimicrobial Resistance.</title>
        <authorList>
            <person name="Schmartz G.P."/>
            <person name="Rehner J."/>
            <person name="Schuff M.J."/>
            <person name="Becker S.L."/>
            <person name="Kravczyk M."/>
            <person name="Gurevich A."/>
            <person name="Francke R."/>
            <person name="Mueller R."/>
            <person name="Keller V."/>
            <person name="Keller A."/>
        </authorList>
    </citation>
    <scope>NUCLEOTIDE SEQUENCE</scope>
    <source>
        <strain evidence="13">S39M_St_73</strain>
    </source>
</reference>
<keyword evidence="6 11" id="KW-0547">Nucleotide-binding</keyword>
<evidence type="ECO:0000256" key="7">
    <source>
        <dbReference type="ARBA" id="ARBA00022777"/>
    </source>
</evidence>
<evidence type="ECO:0000256" key="9">
    <source>
        <dbReference type="ARBA" id="ARBA00048743"/>
    </source>
</evidence>
<evidence type="ECO:0000256" key="6">
    <source>
        <dbReference type="ARBA" id="ARBA00022741"/>
    </source>
</evidence>
<feature type="binding site" evidence="11">
    <location>
        <begin position="10"/>
        <end position="17"/>
    </location>
    <ligand>
        <name>ATP</name>
        <dbReference type="ChEBI" id="CHEBI:30616"/>
    </ligand>
</feature>
<evidence type="ECO:0000313" key="14">
    <source>
        <dbReference type="Proteomes" id="UP001171751"/>
    </source>
</evidence>
<dbReference type="InterPro" id="IPR027417">
    <property type="entry name" value="P-loop_NTPase"/>
</dbReference>
<dbReference type="InterPro" id="IPR039430">
    <property type="entry name" value="Thymidylate_kin-like_dom"/>
</dbReference>
<dbReference type="GO" id="GO:0006227">
    <property type="term" value="P:dUDP biosynthetic process"/>
    <property type="evidence" value="ECO:0007669"/>
    <property type="project" value="TreeGrafter"/>
</dbReference>
<dbReference type="Proteomes" id="UP001171751">
    <property type="component" value="Unassembled WGS sequence"/>
</dbReference>
<evidence type="ECO:0000259" key="12">
    <source>
        <dbReference type="Pfam" id="PF02223"/>
    </source>
</evidence>
<comment type="catalytic activity">
    <reaction evidence="9 11">
        <text>dTMP + ATP = dTDP + ADP</text>
        <dbReference type="Rhea" id="RHEA:13517"/>
        <dbReference type="ChEBI" id="CHEBI:30616"/>
        <dbReference type="ChEBI" id="CHEBI:58369"/>
        <dbReference type="ChEBI" id="CHEBI:63528"/>
        <dbReference type="ChEBI" id="CHEBI:456216"/>
        <dbReference type="EC" id="2.7.4.9"/>
    </reaction>
</comment>
<dbReference type="PANTHER" id="PTHR10344:SF4">
    <property type="entry name" value="UMP-CMP KINASE 2, MITOCHONDRIAL"/>
    <property type="match status" value="1"/>
</dbReference>